<dbReference type="GO" id="GO:0016740">
    <property type="term" value="F:transferase activity"/>
    <property type="evidence" value="ECO:0007669"/>
    <property type="project" value="UniProtKB-KW"/>
</dbReference>
<feature type="coiled-coil region" evidence="1">
    <location>
        <begin position="116"/>
        <end position="143"/>
    </location>
</feature>
<dbReference type="AlphaFoldDB" id="A0A1G9ZTL0"/>
<reference evidence="3" key="1">
    <citation type="submission" date="2016-10" db="EMBL/GenBank/DDBJ databases">
        <authorList>
            <person name="Varghese N."/>
            <person name="Submissions S."/>
        </authorList>
    </citation>
    <scope>NUCLEOTIDE SEQUENCE [LARGE SCALE GENOMIC DNA]</scope>
    <source>
        <strain evidence="3">CGMCC 1.6854</strain>
    </source>
</reference>
<dbReference type="RefSeq" id="WP_090237047.1">
    <property type="nucleotide sequence ID" value="NZ_FNHW01000002.1"/>
</dbReference>
<gene>
    <name evidence="2" type="ORF">SAMN04488137_3752</name>
</gene>
<evidence type="ECO:0000313" key="2">
    <source>
        <dbReference type="EMBL" id="SDN24972.1"/>
    </source>
</evidence>
<dbReference type="PANTHER" id="PTHR34822:SF1">
    <property type="entry name" value="GRPB FAMILY PROTEIN"/>
    <property type="match status" value="1"/>
</dbReference>
<name>A0A1G9ZTL0_9BACL</name>
<keyword evidence="3" id="KW-1185">Reference proteome</keyword>
<dbReference type="OrthoDB" id="9799092at2"/>
<keyword evidence="2" id="KW-0808">Transferase</keyword>
<dbReference type="Pfam" id="PF04229">
    <property type="entry name" value="GrpB"/>
    <property type="match status" value="1"/>
</dbReference>
<accession>A0A1G9ZTL0</accession>
<keyword evidence="1" id="KW-0175">Coiled coil</keyword>
<dbReference type="STRING" id="459525.SAMN04488137_3752"/>
<dbReference type="Gene3D" id="3.30.460.10">
    <property type="entry name" value="Beta Polymerase, domain 2"/>
    <property type="match status" value="1"/>
</dbReference>
<protein>
    <submittedName>
        <fullName evidence="2">GrpB domain, predicted nucleotidyltransferase, UPF0157 family</fullName>
    </submittedName>
</protein>
<dbReference type="SUPFAM" id="SSF81301">
    <property type="entry name" value="Nucleotidyltransferase"/>
    <property type="match status" value="1"/>
</dbReference>
<organism evidence="2 3">
    <name type="scientific">Fictibacillus solisalsi</name>
    <dbReference type="NCBI Taxonomy" id="459525"/>
    <lineage>
        <taxon>Bacteria</taxon>
        <taxon>Bacillati</taxon>
        <taxon>Bacillota</taxon>
        <taxon>Bacilli</taxon>
        <taxon>Bacillales</taxon>
        <taxon>Fictibacillaceae</taxon>
        <taxon>Fictibacillus</taxon>
    </lineage>
</organism>
<dbReference type="PANTHER" id="PTHR34822">
    <property type="entry name" value="GRPB DOMAIN PROTEIN (AFU_ORTHOLOGUE AFUA_1G01530)"/>
    <property type="match status" value="1"/>
</dbReference>
<evidence type="ECO:0000256" key="1">
    <source>
        <dbReference type="SAM" id="Coils"/>
    </source>
</evidence>
<sequence>MEHVHFSHSTVFQEKAEQTFSLHKKIIQEKLPRADVQHVGSTVIPNCITKGDLDIQVRVLPEDFPKALAALSKRYEINEGSVATESFRALKDDSTDPPLGVQLTVIDSEFDFFWKFRDVLLRKEEYRKEYDDLKMQFEGKDMEAYRDAKNEFFQKLMKEPEFQ</sequence>
<dbReference type="InterPro" id="IPR007344">
    <property type="entry name" value="GrpB/CoaE"/>
</dbReference>
<dbReference type="EMBL" id="FNHW01000002">
    <property type="protein sequence ID" value="SDN24972.1"/>
    <property type="molecule type" value="Genomic_DNA"/>
</dbReference>
<dbReference type="Proteomes" id="UP000199544">
    <property type="component" value="Unassembled WGS sequence"/>
</dbReference>
<evidence type="ECO:0000313" key="3">
    <source>
        <dbReference type="Proteomes" id="UP000199544"/>
    </source>
</evidence>
<proteinExistence type="predicted"/>
<dbReference type="InterPro" id="IPR043519">
    <property type="entry name" value="NT_sf"/>
</dbReference>